<proteinExistence type="predicted"/>
<reference evidence="1" key="2">
    <citation type="submission" date="2022-01" db="EMBL/GenBank/DDBJ databases">
        <authorList>
            <person name="Yamashiro T."/>
            <person name="Shiraishi A."/>
            <person name="Satake H."/>
            <person name="Nakayama K."/>
        </authorList>
    </citation>
    <scope>NUCLEOTIDE SEQUENCE</scope>
</reference>
<accession>A0ABQ5H7G3</accession>
<sequence length="367" mass="40909">MTTNNNVSAKGQQHTEQPEFINEGEIDQNAEQCHDTCPLPAKLTDDKTIELSNQLLESENVCLKKTVAQCQKDFAKLEAHCINLELQMENNVLKSGQQSQFLKEKGNEAKVNNDIDEIETIKIELEHSNKSIQSYKGRTQSLVAEKTDISENRASRNFDLMINKKTFDRSRSSLGLHGNDAPFLNVQMTSVHISSGLVLHQMTSDHNRSELRIHDHSNEPSHSKLVPKVVPLAVKTATSRQELELLFHHHIAMLRTTGATPAGTPESLISLSDLSLNMADLTFDSSVPKKTRPSVKVGKGSQKVNRDPFRLRNHLFGDCFLKPKCSTCGFTDNLTKENLEHAAVKKTLIKLKAQSPLMSTPKNAPMA</sequence>
<evidence type="ECO:0000313" key="1">
    <source>
        <dbReference type="EMBL" id="GJT83078.1"/>
    </source>
</evidence>
<comment type="caution">
    <text evidence="1">The sequence shown here is derived from an EMBL/GenBank/DDBJ whole genome shotgun (WGS) entry which is preliminary data.</text>
</comment>
<evidence type="ECO:0000313" key="2">
    <source>
        <dbReference type="Proteomes" id="UP001151760"/>
    </source>
</evidence>
<protein>
    <submittedName>
        <fullName evidence="1">Uncharacterized protein</fullName>
    </submittedName>
</protein>
<dbReference type="EMBL" id="BQNB010019228">
    <property type="protein sequence ID" value="GJT83078.1"/>
    <property type="molecule type" value="Genomic_DNA"/>
</dbReference>
<dbReference type="Proteomes" id="UP001151760">
    <property type="component" value="Unassembled WGS sequence"/>
</dbReference>
<organism evidence="1 2">
    <name type="scientific">Tanacetum coccineum</name>
    <dbReference type="NCBI Taxonomy" id="301880"/>
    <lineage>
        <taxon>Eukaryota</taxon>
        <taxon>Viridiplantae</taxon>
        <taxon>Streptophyta</taxon>
        <taxon>Embryophyta</taxon>
        <taxon>Tracheophyta</taxon>
        <taxon>Spermatophyta</taxon>
        <taxon>Magnoliopsida</taxon>
        <taxon>eudicotyledons</taxon>
        <taxon>Gunneridae</taxon>
        <taxon>Pentapetalae</taxon>
        <taxon>asterids</taxon>
        <taxon>campanulids</taxon>
        <taxon>Asterales</taxon>
        <taxon>Asteraceae</taxon>
        <taxon>Asteroideae</taxon>
        <taxon>Anthemideae</taxon>
        <taxon>Anthemidinae</taxon>
        <taxon>Tanacetum</taxon>
    </lineage>
</organism>
<gene>
    <name evidence="1" type="ORF">Tco_1057420</name>
</gene>
<name>A0ABQ5H7G3_9ASTR</name>
<reference evidence="1" key="1">
    <citation type="journal article" date="2022" name="Int. J. Mol. Sci.">
        <title>Draft Genome of Tanacetum Coccineum: Genomic Comparison of Closely Related Tanacetum-Family Plants.</title>
        <authorList>
            <person name="Yamashiro T."/>
            <person name="Shiraishi A."/>
            <person name="Nakayama K."/>
            <person name="Satake H."/>
        </authorList>
    </citation>
    <scope>NUCLEOTIDE SEQUENCE</scope>
</reference>
<keyword evidence="2" id="KW-1185">Reference proteome</keyword>